<dbReference type="Gene3D" id="3.40.50.720">
    <property type="entry name" value="NAD(P)-binding Rossmann-like Domain"/>
    <property type="match status" value="1"/>
</dbReference>
<organism evidence="3">
    <name type="scientific">freshwater metagenome</name>
    <dbReference type="NCBI Taxonomy" id="449393"/>
    <lineage>
        <taxon>unclassified sequences</taxon>
        <taxon>metagenomes</taxon>
        <taxon>ecological metagenomes</taxon>
    </lineage>
</organism>
<dbReference type="Pfam" id="PF00106">
    <property type="entry name" value="adh_short"/>
    <property type="match status" value="1"/>
</dbReference>
<dbReference type="PANTHER" id="PTHR42760">
    <property type="entry name" value="SHORT-CHAIN DEHYDROGENASES/REDUCTASES FAMILY MEMBER"/>
    <property type="match status" value="1"/>
</dbReference>
<reference evidence="3" key="1">
    <citation type="submission" date="2020-05" db="EMBL/GenBank/DDBJ databases">
        <authorList>
            <person name="Chiriac C."/>
            <person name="Salcher M."/>
            <person name="Ghai R."/>
            <person name="Kavagutti S V."/>
        </authorList>
    </citation>
    <scope>NUCLEOTIDE SEQUENCE</scope>
</reference>
<dbReference type="PANTHER" id="PTHR42760:SF133">
    <property type="entry name" value="3-OXOACYL-[ACYL-CARRIER-PROTEIN] REDUCTASE"/>
    <property type="match status" value="1"/>
</dbReference>
<dbReference type="InterPro" id="IPR020904">
    <property type="entry name" value="Sc_DH/Rdtase_CS"/>
</dbReference>
<sequence>MTAQTQRLALVTGASRGIGRQIALGLLDAGHTVIAVSRTSFDTNGLSSTQKSSIISLNGDVSDHLFIDKLQRQITKDHGTVQILVNAAGVFGPFDLVQNTDPDEWAHTIIIDAIAPYFTARYFLPAMLESKWGRIINLGSAASLHTPGPLYSAYGTAKVALNQLTRQIAAEIAGSGVTANVIHPGEVQSDMWVDIQAKTAALGEAGNNQQVWVDWVEKTGGDDPKKASDLVLKLVSPESDLVNGSFCWIENPLQAPIPSW</sequence>
<protein>
    <submittedName>
        <fullName evidence="3">Unannotated protein</fullName>
    </submittedName>
</protein>
<dbReference type="PROSITE" id="PS00061">
    <property type="entry name" value="ADH_SHORT"/>
    <property type="match status" value="1"/>
</dbReference>
<name>A0A6J6H590_9ZZZZ</name>
<evidence type="ECO:0000256" key="2">
    <source>
        <dbReference type="ARBA" id="ARBA00023002"/>
    </source>
</evidence>
<comment type="similarity">
    <text evidence="1">Belongs to the short-chain dehydrogenases/reductases (SDR) family.</text>
</comment>
<dbReference type="CDD" id="cd05233">
    <property type="entry name" value="SDR_c"/>
    <property type="match status" value="1"/>
</dbReference>
<accession>A0A6J6H590</accession>
<keyword evidence="2" id="KW-0560">Oxidoreductase</keyword>
<evidence type="ECO:0000256" key="1">
    <source>
        <dbReference type="ARBA" id="ARBA00006484"/>
    </source>
</evidence>
<proteinExistence type="inferred from homology"/>
<gene>
    <name evidence="3" type="ORF">UFOPK1856_00202</name>
</gene>
<dbReference type="PRINTS" id="PR00081">
    <property type="entry name" value="GDHRDH"/>
</dbReference>
<dbReference type="SUPFAM" id="SSF51735">
    <property type="entry name" value="NAD(P)-binding Rossmann-fold domains"/>
    <property type="match status" value="1"/>
</dbReference>
<dbReference type="InterPro" id="IPR002347">
    <property type="entry name" value="SDR_fam"/>
</dbReference>
<evidence type="ECO:0000313" key="3">
    <source>
        <dbReference type="EMBL" id="CAB4606979.1"/>
    </source>
</evidence>
<dbReference type="AlphaFoldDB" id="A0A6J6H590"/>
<dbReference type="GO" id="GO:0016616">
    <property type="term" value="F:oxidoreductase activity, acting on the CH-OH group of donors, NAD or NADP as acceptor"/>
    <property type="evidence" value="ECO:0007669"/>
    <property type="project" value="TreeGrafter"/>
</dbReference>
<dbReference type="InterPro" id="IPR036291">
    <property type="entry name" value="NAD(P)-bd_dom_sf"/>
</dbReference>
<dbReference type="PRINTS" id="PR00080">
    <property type="entry name" value="SDRFAMILY"/>
</dbReference>
<dbReference type="EMBL" id="CAEZUV010000014">
    <property type="protein sequence ID" value="CAB4606979.1"/>
    <property type="molecule type" value="Genomic_DNA"/>
</dbReference>